<dbReference type="PROSITE" id="PS50808">
    <property type="entry name" value="ZF_BED"/>
    <property type="match status" value="1"/>
</dbReference>
<dbReference type="STRING" id="135651.G0MRH6"/>
<dbReference type="PANTHER" id="PTHR46481">
    <property type="entry name" value="ZINC FINGER BED DOMAIN-CONTAINING PROTEIN 4"/>
    <property type="match status" value="1"/>
</dbReference>
<evidence type="ECO:0000256" key="2">
    <source>
        <dbReference type="ARBA" id="ARBA00022723"/>
    </source>
</evidence>
<evidence type="ECO:0000313" key="12">
    <source>
        <dbReference type="Proteomes" id="UP000008068"/>
    </source>
</evidence>
<dbReference type="Proteomes" id="UP000008068">
    <property type="component" value="Unassembled WGS sequence"/>
</dbReference>
<dbReference type="InParanoid" id="G0MRH6"/>
<keyword evidence="4" id="KW-0862">Zinc</keyword>
<dbReference type="eggNOG" id="KOG1121">
    <property type="taxonomic scope" value="Eukaryota"/>
</dbReference>
<accession>G0MRH6</accession>
<evidence type="ECO:0000256" key="8">
    <source>
        <dbReference type="ARBA" id="ARBA00023242"/>
    </source>
</evidence>
<evidence type="ECO:0000256" key="3">
    <source>
        <dbReference type="ARBA" id="ARBA00022771"/>
    </source>
</evidence>
<keyword evidence="2" id="KW-0479">Metal-binding</keyword>
<dbReference type="PANTHER" id="PTHR46481:SF10">
    <property type="entry name" value="ZINC FINGER BED DOMAIN-CONTAINING PROTEIN 39"/>
    <property type="match status" value="1"/>
</dbReference>
<dbReference type="InterPro" id="IPR036236">
    <property type="entry name" value="Znf_C2H2_sf"/>
</dbReference>
<dbReference type="OrthoDB" id="5865415at2759"/>
<dbReference type="Pfam" id="PF05699">
    <property type="entry name" value="Dimer_Tnp_hAT"/>
    <property type="match status" value="1"/>
</dbReference>
<dbReference type="SMART" id="SM00614">
    <property type="entry name" value="ZnF_BED"/>
    <property type="match status" value="1"/>
</dbReference>
<dbReference type="Pfam" id="PF02892">
    <property type="entry name" value="zf-BED"/>
    <property type="match status" value="1"/>
</dbReference>
<evidence type="ECO:0000256" key="5">
    <source>
        <dbReference type="ARBA" id="ARBA00023015"/>
    </source>
</evidence>
<keyword evidence="8" id="KW-0539">Nucleus</keyword>
<protein>
    <recommendedName>
        <fullName evidence="10">BED-type domain-containing protein</fullName>
    </recommendedName>
</protein>
<dbReference type="EMBL" id="GL379808">
    <property type="protein sequence ID" value="EGT42067.1"/>
    <property type="molecule type" value="Genomic_DNA"/>
</dbReference>
<dbReference type="SUPFAM" id="SSF53098">
    <property type="entry name" value="Ribonuclease H-like"/>
    <property type="match status" value="1"/>
</dbReference>
<keyword evidence="5" id="KW-0805">Transcription regulation</keyword>
<dbReference type="AlphaFoldDB" id="G0MRH6"/>
<reference evidence="12" key="1">
    <citation type="submission" date="2011-07" db="EMBL/GenBank/DDBJ databases">
        <authorList>
            <consortium name="Caenorhabditis brenneri Sequencing and Analysis Consortium"/>
            <person name="Wilson R.K."/>
        </authorList>
    </citation>
    <scope>NUCLEOTIDE SEQUENCE [LARGE SCALE GENOMIC DNA]</scope>
    <source>
        <strain evidence="12">PB2801</strain>
    </source>
</reference>
<dbReference type="InterPro" id="IPR052035">
    <property type="entry name" value="ZnF_BED_domain_contain"/>
</dbReference>
<proteinExistence type="predicted"/>
<sequence>MSDKTAQSVVWRFFRKSSDEKTVACLKCGKTLKFSSSTTGMINHVRTAHDKEKFELERSSSSSVNQGAMIRTASTALKTDESLILALCTSNVAFRFVKNEWFQKFCHLLNPEYQVLSPDSIKRRLSENSQKYIRDMKKELQYIDRCFITCDGWDGKYENVSLYAVFVYFIDSNYAKKKIFLGMKHAPGPATAACVGNVVTDIMREYDIDLSTVVGGICDAGSNLKAFLDRNLLYQYVRSISVKIIFQTFSLHCSAHSLALVVSSVSTKVQSVKDVLVKVNALAAHLSRSKTERQAFRSRSAALKINGPIPLPFCITRWAGCALLATAYLNHYQSISSLSRFQDFLLGQEEKELLEEYVFLMKPYIAAIAEAERDDNYCSEIVPQYASLMEFISGQNQKKAIVRFLKKETSDRFDAYLENDIALMATYADPRFAYLELLSKKSWEDVEKIVELYCDSYQVTNQSDENLSPVPPEKRQKTSDSLFSRFIESKRRASTLESTKSEIIAYESMLVTGRPTSDSDPLLFWNSNRQRFPKLALLARHVLCSPQSSAQVERLFSTCGEIVSSSRRNRLSAKTMNSLLLNSALSKLKAKVDDEEMDEARCEDQTLVNEDFLTLWKSFK</sequence>
<evidence type="ECO:0000256" key="9">
    <source>
        <dbReference type="PROSITE-ProRule" id="PRU00027"/>
    </source>
</evidence>
<dbReference type="GO" id="GO:0009791">
    <property type="term" value="P:post-embryonic development"/>
    <property type="evidence" value="ECO:0007669"/>
    <property type="project" value="UniProtKB-ARBA"/>
</dbReference>
<evidence type="ECO:0000256" key="4">
    <source>
        <dbReference type="ARBA" id="ARBA00022833"/>
    </source>
</evidence>
<evidence type="ECO:0000259" key="10">
    <source>
        <dbReference type="PROSITE" id="PS50808"/>
    </source>
</evidence>
<feature type="domain" description="BED-type" evidence="10">
    <location>
        <begin position="5"/>
        <end position="56"/>
    </location>
</feature>
<dbReference type="GO" id="GO:0008270">
    <property type="term" value="F:zinc ion binding"/>
    <property type="evidence" value="ECO:0007669"/>
    <property type="project" value="UniProtKB-KW"/>
</dbReference>
<dbReference type="GO" id="GO:0005634">
    <property type="term" value="C:nucleus"/>
    <property type="evidence" value="ECO:0007669"/>
    <property type="project" value="UniProtKB-SubCell"/>
</dbReference>
<evidence type="ECO:0000256" key="6">
    <source>
        <dbReference type="ARBA" id="ARBA00023125"/>
    </source>
</evidence>
<dbReference type="SUPFAM" id="SSF57667">
    <property type="entry name" value="beta-beta-alpha zinc fingers"/>
    <property type="match status" value="1"/>
</dbReference>
<dbReference type="GO" id="GO:0003677">
    <property type="term" value="F:DNA binding"/>
    <property type="evidence" value="ECO:0007669"/>
    <property type="project" value="UniProtKB-KW"/>
</dbReference>
<dbReference type="InterPro" id="IPR008906">
    <property type="entry name" value="HATC_C_dom"/>
</dbReference>
<comment type="subcellular location">
    <subcellularLocation>
        <location evidence="1">Nucleus</location>
    </subcellularLocation>
</comment>
<keyword evidence="6" id="KW-0238">DNA-binding</keyword>
<evidence type="ECO:0000256" key="1">
    <source>
        <dbReference type="ARBA" id="ARBA00004123"/>
    </source>
</evidence>
<dbReference type="InterPro" id="IPR012337">
    <property type="entry name" value="RNaseH-like_sf"/>
</dbReference>
<name>G0MRH6_CAEBE</name>
<keyword evidence="7" id="KW-0804">Transcription</keyword>
<evidence type="ECO:0000313" key="11">
    <source>
        <dbReference type="EMBL" id="EGT42067.1"/>
    </source>
</evidence>
<dbReference type="GO" id="GO:0046983">
    <property type="term" value="F:protein dimerization activity"/>
    <property type="evidence" value="ECO:0007669"/>
    <property type="project" value="InterPro"/>
</dbReference>
<dbReference type="InterPro" id="IPR003656">
    <property type="entry name" value="Znf_BED"/>
</dbReference>
<evidence type="ECO:0000256" key="7">
    <source>
        <dbReference type="ARBA" id="ARBA00023163"/>
    </source>
</evidence>
<organism evidence="12">
    <name type="scientific">Caenorhabditis brenneri</name>
    <name type="common">Nematode worm</name>
    <dbReference type="NCBI Taxonomy" id="135651"/>
    <lineage>
        <taxon>Eukaryota</taxon>
        <taxon>Metazoa</taxon>
        <taxon>Ecdysozoa</taxon>
        <taxon>Nematoda</taxon>
        <taxon>Chromadorea</taxon>
        <taxon>Rhabditida</taxon>
        <taxon>Rhabditina</taxon>
        <taxon>Rhabditomorpha</taxon>
        <taxon>Rhabditoidea</taxon>
        <taxon>Rhabditidae</taxon>
        <taxon>Peloderinae</taxon>
        <taxon>Caenorhabditis</taxon>
    </lineage>
</organism>
<keyword evidence="12" id="KW-1185">Reference proteome</keyword>
<gene>
    <name evidence="11" type="ORF">CAEBREN_09871</name>
</gene>
<dbReference type="OMA" id="RIHENSK"/>
<dbReference type="HOGENOM" id="CLU_009123_12_5_1"/>
<keyword evidence="3 9" id="KW-0863">Zinc-finger</keyword>